<keyword evidence="4 6" id="KW-0472">Membrane</keyword>
<keyword evidence="2 6" id="KW-0812">Transmembrane</keyword>
<dbReference type="Proteomes" id="UP000660262">
    <property type="component" value="Unassembled WGS sequence"/>
</dbReference>
<dbReference type="AlphaFoldDB" id="A0A830HJA6"/>
<feature type="transmembrane region" description="Helical" evidence="6">
    <location>
        <begin position="131"/>
        <end position="149"/>
    </location>
</feature>
<evidence type="ECO:0008006" key="9">
    <source>
        <dbReference type="Google" id="ProtNLM"/>
    </source>
</evidence>
<feature type="region of interest" description="Disordered" evidence="5">
    <location>
        <begin position="1"/>
        <end position="52"/>
    </location>
</feature>
<dbReference type="OrthoDB" id="565023at2759"/>
<feature type="transmembrane region" description="Helical" evidence="6">
    <location>
        <begin position="394"/>
        <end position="410"/>
    </location>
</feature>
<feature type="transmembrane region" description="Helical" evidence="6">
    <location>
        <begin position="477"/>
        <end position="497"/>
    </location>
</feature>
<evidence type="ECO:0000256" key="4">
    <source>
        <dbReference type="ARBA" id="ARBA00023136"/>
    </source>
</evidence>
<dbReference type="PANTHER" id="PTHR31154">
    <property type="entry name" value="MEMBRANE TRANSPORTER PROTEIN"/>
    <property type="match status" value="1"/>
</dbReference>
<evidence type="ECO:0000256" key="5">
    <source>
        <dbReference type="SAM" id="MobiDB-lite"/>
    </source>
</evidence>
<feature type="transmembrane region" description="Helical" evidence="6">
    <location>
        <begin position="232"/>
        <end position="250"/>
    </location>
</feature>
<evidence type="ECO:0000256" key="6">
    <source>
        <dbReference type="SAM" id="Phobius"/>
    </source>
</evidence>
<dbReference type="Pfam" id="PF01925">
    <property type="entry name" value="TauE"/>
    <property type="match status" value="1"/>
</dbReference>
<accession>A0A830HJA6</accession>
<keyword evidence="8" id="KW-1185">Reference proteome</keyword>
<keyword evidence="3 6" id="KW-1133">Transmembrane helix</keyword>
<gene>
    <name evidence="7" type="ORF">PPROV_000440100</name>
</gene>
<evidence type="ECO:0000313" key="8">
    <source>
        <dbReference type="Proteomes" id="UP000660262"/>
    </source>
</evidence>
<feature type="transmembrane region" description="Helical" evidence="6">
    <location>
        <begin position="262"/>
        <end position="278"/>
    </location>
</feature>
<comment type="caution">
    <text evidence="7">The sequence shown here is derived from an EMBL/GenBank/DDBJ whole genome shotgun (WGS) entry which is preliminary data.</text>
</comment>
<reference evidence="7" key="1">
    <citation type="submission" date="2020-10" db="EMBL/GenBank/DDBJ databases">
        <title>Unveiling of a novel bifunctional photoreceptor, Dualchrome1, isolated from a cosmopolitan green alga.</title>
        <authorList>
            <person name="Suzuki S."/>
            <person name="Kawachi M."/>
        </authorList>
    </citation>
    <scope>NUCLEOTIDE SEQUENCE</scope>
    <source>
        <strain evidence="7">NIES 2893</strain>
    </source>
</reference>
<feature type="transmembrane region" description="Helical" evidence="6">
    <location>
        <begin position="169"/>
        <end position="195"/>
    </location>
</feature>
<protein>
    <recommendedName>
        <fullName evidence="9">Membrane transporter protein</fullName>
    </recommendedName>
</protein>
<feature type="transmembrane region" description="Helical" evidence="6">
    <location>
        <begin position="349"/>
        <end position="382"/>
    </location>
</feature>
<feature type="transmembrane region" description="Helical" evidence="6">
    <location>
        <begin position="450"/>
        <end position="471"/>
    </location>
</feature>
<evidence type="ECO:0000256" key="1">
    <source>
        <dbReference type="ARBA" id="ARBA00004141"/>
    </source>
</evidence>
<dbReference type="EMBL" id="BNJQ01000010">
    <property type="protein sequence ID" value="GHP05651.1"/>
    <property type="molecule type" value="Genomic_DNA"/>
</dbReference>
<feature type="transmembrane region" description="Helical" evidence="6">
    <location>
        <begin position="422"/>
        <end position="443"/>
    </location>
</feature>
<organism evidence="7 8">
    <name type="scientific">Pycnococcus provasolii</name>
    <dbReference type="NCBI Taxonomy" id="41880"/>
    <lineage>
        <taxon>Eukaryota</taxon>
        <taxon>Viridiplantae</taxon>
        <taxon>Chlorophyta</taxon>
        <taxon>Pseudoscourfieldiophyceae</taxon>
        <taxon>Pseudoscourfieldiales</taxon>
        <taxon>Pycnococcaceae</taxon>
        <taxon>Pycnococcus</taxon>
    </lineage>
</organism>
<feature type="transmembrane region" description="Helical" evidence="6">
    <location>
        <begin position="207"/>
        <end position="226"/>
    </location>
</feature>
<evidence type="ECO:0000256" key="2">
    <source>
        <dbReference type="ARBA" id="ARBA00022692"/>
    </source>
</evidence>
<dbReference type="GO" id="GO:0016020">
    <property type="term" value="C:membrane"/>
    <property type="evidence" value="ECO:0007669"/>
    <property type="project" value="UniProtKB-SubCell"/>
</dbReference>
<dbReference type="PANTHER" id="PTHR31154:SF4">
    <property type="entry name" value="MEMBRANE TRANSPORTER PROTEIN"/>
    <property type="match status" value="1"/>
</dbReference>
<name>A0A830HJA6_9CHLO</name>
<evidence type="ECO:0000313" key="7">
    <source>
        <dbReference type="EMBL" id="GHP05651.1"/>
    </source>
</evidence>
<proteinExistence type="predicted"/>
<dbReference type="InterPro" id="IPR002781">
    <property type="entry name" value="TM_pro_TauE-like"/>
</dbReference>
<sequence length="513" mass="55333">MSSQSHDGAPAAPAPAATQEVSSISLDMDLPPPSDQAEEEGVRGGGGDDASLAAAAADHNNNGMISPSSSSPQLIKSSSSDIKSKVRKFLRHYFWQPHNKSNRIIRQKTLLKEAQQDMPIYQQKFLKYRNFIALLLPALIVHAVWWPVMLLPHNKLDIVQEYSFATVTMVFGSIVAGMTSEGGAAIAFPVFTLAFSVPPTVARDFSFMIQSVGMTAASFSIFIMGVHIDWSALVYATLGGIVGIILGLEYIAPAMDPVTKKLAFVSVWFAFAFSLFLLNRNHDRPTFRNVPTYKCNNNNNNEDKDCETRTTTTTSTTTAAVTAIATNVKKFLHTRVPSPEPSGLQLWPAIVLFLTGIFGGMNSAISGSGLDICSFAILTLLFRVNERTATPTSVVLMAGNTLVGFLYRQFGSSPEGPIASLAWNLFAASAFVVPFGAPLGTVLGARLHRITIACLLYALDTIQLISAWVLLEPKMTAASWGMSVGIILIGSLLFALVTSAGTRLQRFSAMDVL</sequence>
<comment type="subcellular location">
    <subcellularLocation>
        <location evidence="1">Membrane</location>
        <topology evidence="1">Multi-pass membrane protein</topology>
    </subcellularLocation>
</comment>
<evidence type="ECO:0000256" key="3">
    <source>
        <dbReference type="ARBA" id="ARBA00022989"/>
    </source>
</evidence>